<dbReference type="AlphaFoldDB" id="A0A1R3IX26"/>
<reference evidence="2 3" key="1">
    <citation type="submission" date="2013-09" db="EMBL/GenBank/DDBJ databases">
        <title>Corchorus capsularis genome sequencing.</title>
        <authorList>
            <person name="Alam M."/>
            <person name="Haque M.S."/>
            <person name="Islam M.S."/>
            <person name="Emdad E.M."/>
            <person name="Islam M.M."/>
            <person name="Ahmed B."/>
            <person name="Halim A."/>
            <person name="Hossen Q.M.M."/>
            <person name="Hossain M.Z."/>
            <person name="Ahmed R."/>
            <person name="Khan M.M."/>
            <person name="Islam R."/>
            <person name="Rashid M.M."/>
            <person name="Khan S.A."/>
            <person name="Rahman M.S."/>
            <person name="Alam M."/>
        </authorList>
    </citation>
    <scope>NUCLEOTIDE SEQUENCE [LARGE SCALE GENOMIC DNA]</scope>
    <source>
        <strain evidence="3">cv. CVL-1</strain>
        <tissue evidence="2">Whole seedling</tissue>
    </source>
</reference>
<evidence type="ECO:0000256" key="1">
    <source>
        <dbReference type="SAM" id="Phobius"/>
    </source>
</evidence>
<protein>
    <submittedName>
        <fullName evidence="2">MATE efflux family protein ALF5</fullName>
    </submittedName>
</protein>
<sequence>MVSSLNVEVEVGDGRRKGNWWERVLDLSEAKTQVKFVVPMVLCNVFNFSITMVSVIFACHGKLELSGSTLANSWAFVTGFDVMTGLSGALE</sequence>
<dbReference type="OrthoDB" id="2126698at2759"/>
<organism evidence="2 3">
    <name type="scientific">Corchorus capsularis</name>
    <name type="common">Jute</name>
    <dbReference type="NCBI Taxonomy" id="210143"/>
    <lineage>
        <taxon>Eukaryota</taxon>
        <taxon>Viridiplantae</taxon>
        <taxon>Streptophyta</taxon>
        <taxon>Embryophyta</taxon>
        <taxon>Tracheophyta</taxon>
        <taxon>Spermatophyta</taxon>
        <taxon>Magnoliopsida</taxon>
        <taxon>eudicotyledons</taxon>
        <taxon>Gunneridae</taxon>
        <taxon>Pentapetalae</taxon>
        <taxon>rosids</taxon>
        <taxon>malvids</taxon>
        <taxon>Malvales</taxon>
        <taxon>Malvaceae</taxon>
        <taxon>Grewioideae</taxon>
        <taxon>Apeibeae</taxon>
        <taxon>Corchorus</taxon>
    </lineage>
</organism>
<dbReference type="Gramene" id="OMO87147">
    <property type="protein sequence ID" value="OMO87147"/>
    <property type="gene ID" value="CCACVL1_09238"/>
</dbReference>
<comment type="caution">
    <text evidence="2">The sequence shown here is derived from an EMBL/GenBank/DDBJ whole genome shotgun (WGS) entry which is preliminary data.</text>
</comment>
<feature type="transmembrane region" description="Helical" evidence="1">
    <location>
        <begin position="36"/>
        <end position="59"/>
    </location>
</feature>
<dbReference type="EMBL" id="AWWV01009289">
    <property type="protein sequence ID" value="OMO87147.1"/>
    <property type="molecule type" value="Genomic_DNA"/>
</dbReference>
<keyword evidence="1" id="KW-0812">Transmembrane</keyword>
<feature type="non-terminal residue" evidence="2">
    <location>
        <position position="91"/>
    </location>
</feature>
<evidence type="ECO:0000313" key="3">
    <source>
        <dbReference type="Proteomes" id="UP000188268"/>
    </source>
</evidence>
<name>A0A1R3IX26_COCAP</name>
<keyword evidence="1" id="KW-1133">Transmembrane helix</keyword>
<keyword evidence="1" id="KW-0472">Membrane</keyword>
<proteinExistence type="predicted"/>
<dbReference type="Proteomes" id="UP000188268">
    <property type="component" value="Unassembled WGS sequence"/>
</dbReference>
<dbReference type="STRING" id="210143.A0A1R3IX26"/>
<evidence type="ECO:0000313" key="2">
    <source>
        <dbReference type="EMBL" id="OMO87147.1"/>
    </source>
</evidence>
<keyword evidence="3" id="KW-1185">Reference proteome</keyword>
<gene>
    <name evidence="2" type="ORF">CCACVL1_09238</name>
</gene>
<accession>A0A1R3IX26</accession>